<feature type="domain" description="Thioredoxin" evidence="3">
    <location>
        <begin position="27"/>
        <end position="155"/>
    </location>
</feature>
<dbReference type="GO" id="GO:0016971">
    <property type="term" value="F:flavin-dependent sulfhydryl oxidase activity"/>
    <property type="evidence" value="ECO:0007669"/>
    <property type="project" value="InterPro"/>
</dbReference>
<reference evidence="5" key="1">
    <citation type="submission" date="2022-11" db="UniProtKB">
        <authorList>
            <consortium name="WormBaseParasite"/>
        </authorList>
    </citation>
    <scope>IDENTIFICATION</scope>
</reference>
<keyword evidence="4" id="KW-1185">Reference proteome</keyword>
<dbReference type="InterPro" id="IPR039798">
    <property type="entry name" value="Sulfhydryl_oxidase"/>
</dbReference>
<accession>A0A914UNK5</accession>
<dbReference type="PROSITE" id="PS51352">
    <property type="entry name" value="THIOREDOXIN_2"/>
    <property type="match status" value="1"/>
</dbReference>
<evidence type="ECO:0000256" key="2">
    <source>
        <dbReference type="SAM" id="SignalP"/>
    </source>
</evidence>
<dbReference type="PANTHER" id="PTHR22897:SF8">
    <property type="entry name" value="SULFHYDRYL OXIDASE"/>
    <property type="match status" value="1"/>
</dbReference>
<evidence type="ECO:0000259" key="3">
    <source>
        <dbReference type="PROSITE" id="PS51352"/>
    </source>
</evidence>
<keyword evidence="2" id="KW-0732">Signal</keyword>
<feature type="compositionally biased region" description="Basic and acidic residues" evidence="1">
    <location>
        <begin position="184"/>
        <end position="204"/>
    </location>
</feature>
<dbReference type="Pfam" id="PF00085">
    <property type="entry name" value="Thioredoxin"/>
    <property type="match status" value="1"/>
</dbReference>
<sequence length="245" mass="27611">MLFVLYAVLFLIVGCSARRQNCGSVHRRHGRSLYDSTTKTIQQLDRYTFADTVYNADSATIVQFYTDWCGHSRRLVPEWKKFSELAHNECSDVVKVAVVNCVDLTDRLVCKANNIPGYPTIKYFPRHSKGPNDGIMMIRGSAPYMREQLLDFLMSDSVECSSSKLKIENELTDYLQGKTTKSPDYPRERTPKSKDSPQERDIPESRTNSAPATGIARQGAKYQASFAVFCSISSLIIAVFSVSHL</sequence>
<feature type="region of interest" description="Disordered" evidence="1">
    <location>
        <begin position="176"/>
        <end position="213"/>
    </location>
</feature>
<dbReference type="Gene3D" id="3.40.30.10">
    <property type="entry name" value="Glutaredoxin"/>
    <property type="match status" value="1"/>
</dbReference>
<proteinExistence type="predicted"/>
<organism evidence="4 5">
    <name type="scientific">Plectus sambesii</name>
    <dbReference type="NCBI Taxonomy" id="2011161"/>
    <lineage>
        <taxon>Eukaryota</taxon>
        <taxon>Metazoa</taxon>
        <taxon>Ecdysozoa</taxon>
        <taxon>Nematoda</taxon>
        <taxon>Chromadorea</taxon>
        <taxon>Plectida</taxon>
        <taxon>Plectina</taxon>
        <taxon>Plectoidea</taxon>
        <taxon>Plectidae</taxon>
        <taxon>Plectus</taxon>
    </lineage>
</organism>
<feature type="signal peptide" evidence="2">
    <location>
        <begin position="1"/>
        <end position="17"/>
    </location>
</feature>
<evidence type="ECO:0000313" key="5">
    <source>
        <dbReference type="WBParaSite" id="PSAMB.scaffold1139size35444.g11270.t1"/>
    </source>
</evidence>
<dbReference type="SUPFAM" id="SSF52833">
    <property type="entry name" value="Thioredoxin-like"/>
    <property type="match status" value="1"/>
</dbReference>
<dbReference type="GO" id="GO:0005615">
    <property type="term" value="C:extracellular space"/>
    <property type="evidence" value="ECO:0007669"/>
    <property type="project" value="TreeGrafter"/>
</dbReference>
<name>A0A914UNK5_9BILA</name>
<protein>
    <submittedName>
        <fullName evidence="5">Thioredoxin domain-containing protein</fullName>
    </submittedName>
</protein>
<dbReference type="GO" id="GO:0000139">
    <property type="term" value="C:Golgi membrane"/>
    <property type="evidence" value="ECO:0007669"/>
    <property type="project" value="TreeGrafter"/>
</dbReference>
<dbReference type="InterPro" id="IPR013766">
    <property type="entry name" value="Thioredoxin_domain"/>
</dbReference>
<dbReference type="GO" id="GO:0003756">
    <property type="term" value="F:protein disulfide isomerase activity"/>
    <property type="evidence" value="ECO:0007669"/>
    <property type="project" value="TreeGrafter"/>
</dbReference>
<dbReference type="Proteomes" id="UP000887566">
    <property type="component" value="Unplaced"/>
</dbReference>
<dbReference type="WBParaSite" id="PSAMB.scaffold1139size35444.g11270.t1">
    <property type="protein sequence ID" value="PSAMB.scaffold1139size35444.g11270.t1"/>
    <property type="gene ID" value="PSAMB.scaffold1139size35444.g11270"/>
</dbReference>
<dbReference type="PANTHER" id="PTHR22897">
    <property type="entry name" value="QUIESCIN Q6-RELATED SULFHYDRYL OXIDASE"/>
    <property type="match status" value="1"/>
</dbReference>
<evidence type="ECO:0000256" key="1">
    <source>
        <dbReference type="SAM" id="MobiDB-lite"/>
    </source>
</evidence>
<evidence type="ECO:0000313" key="4">
    <source>
        <dbReference type="Proteomes" id="UP000887566"/>
    </source>
</evidence>
<feature type="chain" id="PRO_5037298822" evidence="2">
    <location>
        <begin position="18"/>
        <end position="245"/>
    </location>
</feature>
<dbReference type="GO" id="GO:0006457">
    <property type="term" value="P:protein folding"/>
    <property type="evidence" value="ECO:0007669"/>
    <property type="project" value="TreeGrafter"/>
</dbReference>
<dbReference type="InterPro" id="IPR036249">
    <property type="entry name" value="Thioredoxin-like_sf"/>
</dbReference>
<dbReference type="AlphaFoldDB" id="A0A914UNK5"/>